<dbReference type="EMBL" id="BPLQ01015065">
    <property type="protein sequence ID" value="GIY85533.1"/>
    <property type="molecule type" value="Genomic_DNA"/>
</dbReference>
<evidence type="ECO:0000313" key="1">
    <source>
        <dbReference type="EMBL" id="GIY85533.1"/>
    </source>
</evidence>
<comment type="caution">
    <text evidence="1">The sequence shown here is derived from an EMBL/GenBank/DDBJ whole genome shotgun (WGS) entry which is preliminary data.</text>
</comment>
<dbReference type="AlphaFoldDB" id="A0AAV4WVH7"/>
<evidence type="ECO:0008006" key="3">
    <source>
        <dbReference type="Google" id="ProtNLM"/>
    </source>
</evidence>
<proteinExistence type="predicted"/>
<accession>A0AAV4WVH7</accession>
<evidence type="ECO:0000313" key="2">
    <source>
        <dbReference type="Proteomes" id="UP001054837"/>
    </source>
</evidence>
<protein>
    <recommendedName>
        <fullName evidence="3">Reverse transcriptase</fullName>
    </recommendedName>
</protein>
<gene>
    <name evidence="1" type="ORF">CDAR_540251</name>
</gene>
<sequence>MLPLVPLTRHLLHPLYLQAQGTHIIKRRDTIERKLPSNTTPSIKFVSTNSESKPLKLDKYYDSDRSDGSLASSTGETITTIQHHFPVRAYKNEIYTEELATTSFQELSSLEIERALAKIKSRKAPGIDKIPGEVVKEIYAANKELTRRESAEIFSSIRSSRPMYLLQLINKFFNKTSICVCEEKDETRYHLVYVLSITCIHRRKGFPKDFAVMTLRQLLHWKDFRKTITEILKKRLEMALEEQ</sequence>
<dbReference type="Proteomes" id="UP001054837">
    <property type="component" value="Unassembled WGS sequence"/>
</dbReference>
<keyword evidence="2" id="KW-1185">Reference proteome</keyword>
<organism evidence="1 2">
    <name type="scientific">Caerostris darwini</name>
    <dbReference type="NCBI Taxonomy" id="1538125"/>
    <lineage>
        <taxon>Eukaryota</taxon>
        <taxon>Metazoa</taxon>
        <taxon>Ecdysozoa</taxon>
        <taxon>Arthropoda</taxon>
        <taxon>Chelicerata</taxon>
        <taxon>Arachnida</taxon>
        <taxon>Araneae</taxon>
        <taxon>Araneomorphae</taxon>
        <taxon>Entelegynae</taxon>
        <taxon>Araneoidea</taxon>
        <taxon>Araneidae</taxon>
        <taxon>Caerostris</taxon>
    </lineage>
</organism>
<name>A0AAV4WVH7_9ARAC</name>
<reference evidence="1 2" key="1">
    <citation type="submission" date="2021-06" db="EMBL/GenBank/DDBJ databases">
        <title>Caerostris darwini draft genome.</title>
        <authorList>
            <person name="Kono N."/>
            <person name="Arakawa K."/>
        </authorList>
    </citation>
    <scope>NUCLEOTIDE SEQUENCE [LARGE SCALE GENOMIC DNA]</scope>
</reference>